<dbReference type="AlphaFoldDB" id="A0A498CYN9"/>
<accession>A0A498CYN9</accession>
<organism evidence="2 3">
    <name type="scientific">Acinetobacter cumulans</name>
    <dbReference type="NCBI Taxonomy" id="2136182"/>
    <lineage>
        <taxon>Bacteria</taxon>
        <taxon>Pseudomonadati</taxon>
        <taxon>Pseudomonadota</taxon>
        <taxon>Gammaproteobacteria</taxon>
        <taxon>Moraxellales</taxon>
        <taxon>Moraxellaceae</taxon>
        <taxon>Acinetobacter</taxon>
    </lineage>
</organism>
<evidence type="ECO:0000256" key="1">
    <source>
        <dbReference type="SAM" id="Phobius"/>
    </source>
</evidence>
<feature type="transmembrane region" description="Helical" evidence="1">
    <location>
        <begin position="9"/>
        <end position="27"/>
    </location>
</feature>
<evidence type="ECO:0000313" key="3">
    <source>
        <dbReference type="Proteomes" id="UP000267166"/>
    </source>
</evidence>
<dbReference type="EMBL" id="RCHD01000031">
    <property type="protein sequence ID" value="RLL33755.1"/>
    <property type="molecule type" value="Genomic_DNA"/>
</dbReference>
<gene>
    <name evidence="2" type="ORF">D9K80_12645</name>
</gene>
<protein>
    <submittedName>
        <fullName evidence="2">Uncharacterized protein</fullName>
    </submittedName>
</protein>
<name>A0A498CYN9_9GAMM</name>
<sequence length="248" mass="27755">MNNFENKKVSIPLAIGIFLIPLIFAWFTLKKGYSTKARVLSFGWLILGFIAFALMPTPPGQTNSTPKAEVVEKTEAEKMALADAEAAEIRQKFEARKAELAEEDKPHFEWPRVDYTKAVAKIASMDDQSILKAVAKPIIEKEDITNENGEPATIYYFSKNLVNGLDIALSREFIDVTWRFDEKDPVKATDAFNDGQQITRALLGGKEGSNLYEAIAKGQKFDTLHLEDGTEIKNARCGSSVCRYQIVR</sequence>
<comment type="caution">
    <text evidence="2">The sequence shown here is derived from an EMBL/GenBank/DDBJ whole genome shotgun (WGS) entry which is preliminary data.</text>
</comment>
<dbReference type="RefSeq" id="WP_121594682.1">
    <property type="nucleotide sequence ID" value="NZ_RCHD01000031.1"/>
</dbReference>
<keyword evidence="1" id="KW-1133">Transmembrane helix</keyword>
<reference evidence="2 3" key="1">
    <citation type="submission" date="2018-09" db="EMBL/GenBank/DDBJ databases">
        <title>The draft genome of Acinetobacter sp. strains.</title>
        <authorList>
            <person name="Qin J."/>
            <person name="Feng Y."/>
            <person name="Zong Z."/>
        </authorList>
    </citation>
    <scope>NUCLEOTIDE SEQUENCE [LARGE SCALE GENOMIC DNA]</scope>
    <source>
        <strain evidence="2 3">WCHAc060003</strain>
    </source>
</reference>
<feature type="transmembrane region" description="Helical" evidence="1">
    <location>
        <begin position="39"/>
        <end position="57"/>
    </location>
</feature>
<dbReference type="Proteomes" id="UP000267166">
    <property type="component" value="Unassembled WGS sequence"/>
</dbReference>
<proteinExistence type="predicted"/>
<keyword evidence="1" id="KW-0812">Transmembrane</keyword>
<evidence type="ECO:0000313" key="2">
    <source>
        <dbReference type="EMBL" id="RLL33755.1"/>
    </source>
</evidence>
<keyword evidence="1" id="KW-0472">Membrane</keyword>